<dbReference type="AlphaFoldDB" id="A0AAE1L6H6"/>
<proteinExistence type="predicted"/>
<gene>
    <name evidence="1" type="ORF">KUF71_018320</name>
</gene>
<dbReference type="Proteomes" id="UP001219518">
    <property type="component" value="Unassembled WGS sequence"/>
</dbReference>
<dbReference type="EMBL" id="JAHWGI010000014">
    <property type="protein sequence ID" value="KAK3907684.1"/>
    <property type="molecule type" value="Genomic_DNA"/>
</dbReference>
<sequence>MEHGLPRTTVRGATFVSLNFRCTMRRPALATAMWLIAVLRAADGARVIPTFAVRLLEKQRVHGSRGLRKCPPAGTRIKGSG</sequence>
<name>A0AAE1L6H6_9NEOP</name>
<evidence type="ECO:0000313" key="2">
    <source>
        <dbReference type="Proteomes" id="UP001219518"/>
    </source>
</evidence>
<accession>A0AAE1L6H6</accession>
<evidence type="ECO:0000313" key="1">
    <source>
        <dbReference type="EMBL" id="KAK3907684.1"/>
    </source>
</evidence>
<protein>
    <submittedName>
        <fullName evidence="1">Uncharacterized protein</fullName>
    </submittedName>
</protein>
<organism evidence="1 2">
    <name type="scientific">Frankliniella fusca</name>
    <dbReference type="NCBI Taxonomy" id="407009"/>
    <lineage>
        <taxon>Eukaryota</taxon>
        <taxon>Metazoa</taxon>
        <taxon>Ecdysozoa</taxon>
        <taxon>Arthropoda</taxon>
        <taxon>Hexapoda</taxon>
        <taxon>Insecta</taxon>
        <taxon>Pterygota</taxon>
        <taxon>Neoptera</taxon>
        <taxon>Paraneoptera</taxon>
        <taxon>Thysanoptera</taxon>
        <taxon>Terebrantia</taxon>
        <taxon>Thripoidea</taxon>
        <taxon>Thripidae</taxon>
        <taxon>Frankliniella</taxon>
    </lineage>
</organism>
<keyword evidence="2" id="KW-1185">Reference proteome</keyword>
<reference evidence="1" key="1">
    <citation type="submission" date="2021-07" db="EMBL/GenBank/DDBJ databases">
        <authorList>
            <person name="Catto M.A."/>
            <person name="Jacobson A."/>
            <person name="Kennedy G."/>
            <person name="Labadie P."/>
            <person name="Hunt B.G."/>
            <person name="Srinivasan R."/>
        </authorList>
    </citation>
    <scope>NUCLEOTIDE SEQUENCE</scope>
    <source>
        <strain evidence="1">PL_HMW_Pooled</strain>
        <tissue evidence="1">Head</tissue>
    </source>
</reference>
<reference evidence="1" key="2">
    <citation type="journal article" date="2023" name="BMC Genomics">
        <title>Pest status, molecular evolution, and epigenetic factors derived from the genome assembly of Frankliniella fusca, a thysanopteran phytovirus vector.</title>
        <authorList>
            <person name="Catto M.A."/>
            <person name="Labadie P.E."/>
            <person name="Jacobson A.L."/>
            <person name="Kennedy G.G."/>
            <person name="Srinivasan R."/>
            <person name="Hunt B.G."/>
        </authorList>
    </citation>
    <scope>NUCLEOTIDE SEQUENCE</scope>
    <source>
        <strain evidence="1">PL_HMW_Pooled</strain>
    </source>
</reference>
<comment type="caution">
    <text evidence="1">The sequence shown here is derived from an EMBL/GenBank/DDBJ whole genome shotgun (WGS) entry which is preliminary data.</text>
</comment>